<dbReference type="AlphaFoldDB" id="T0H2B9"/>
<comment type="caution">
    <text evidence="1">The sequence shown here is derived from an EMBL/GenBank/DDBJ whole genome shotgun (WGS) entry which is preliminary data.</text>
</comment>
<dbReference type="EMBL" id="ATIB01000017">
    <property type="protein sequence ID" value="EQB06223.1"/>
    <property type="molecule type" value="Genomic_DNA"/>
</dbReference>
<evidence type="ECO:0000313" key="2">
    <source>
        <dbReference type="Proteomes" id="UP000015524"/>
    </source>
</evidence>
<dbReference type="Proteomes" id="UP000015524">
    <property type="component" value="Unassembled WGS sequence"/>
</dbReference>
<dbReference type="SUPFAM" id="SSF48295">
    <property type="entry name" value="TrpR-like"/>
    <property type="match status" value="1"/>
</dbReference>
<evidence type="ECO:0008006" key="3">
    <source>
        <dbReference type="Google" id="ProtNLM"/>
    </source>
</evidence>
<proteinExistence type="predicted"/>
<keyword evidence="2" id="KW-1185">Reference proteome</keyword>
<dbReference type="RefSeq" id="WP_021243211.1">
    <property type="nucleotide sequence ID" value="NZ_ATIB01000017.1"/>
</dbReference>
<dbReference type="OrthoDB" id="7597203at2"/>
<sequence>MDDLFPTQQIDRYASPQSLAEVTRAPVEVCKLIFEMGGCREGVEIIRSNARDMIVCEQRHAISWVARNYIGATFEQIGRALNLDHSVIVRSYARARLLRKMDPDFVDMSDRLSASVRRGTVQRTAARRGRL</sequence>
<protein>
    <recommendedName>
        <fullName evidence="3">Chromosomal replication initiator DnaA C-terminal domain-containing protein</fullName>
    </recommendedName>
</protein>
<dbReference type="InterPro" id="IPR010921">
    <property type="entry name" value="Trp_repressor/repl_initiator"/>
</dbReference>
<dbReference type="PATRIC" id="fig|1114964.3.peg.162"/>
<organism evidence="1 2">
    <name type="scientific">Sphingobium baderi LL03</name>
    <dbReference type="NCBI Taxonomy" id="1114964"/>
    <lineage>
        <taxon>Bacteria</taxon>
        <taxon>Pseudomonadati</taxon>
        <taxon>Pseudomonadota</taxon>
        <taxon>Alphaproteobacteria</taxon>
        <taxon>Sphingomonadales</taxon>
        <taxon>Sphingomonadaceae</taxon>
        <taxon>Sphingobium</taxon>
    </lineage>
</organism>
<dbReference type="GO" id="GO:0043565">
    <property type="term" value="F:sequence-specific DNA binding"/>
    <property type="evidence" value="ECO:0007669"/>
    <property type="project" value="InterPro"/>
</dbReference>
<name>T0H2B9_9SPHN</name>
<dbReference type="Gene3D" id="1.10.1750.10">
    <property type="match status" value="1"/>
</dbReference>
<accession>T0H2B9</accession>
<evidence type="ECO:0000313" key="1">
    <source>
        <dbReference type="EMBL" id="EQB06223.1"/>
    </source>
</evidence>
<reference evidence="1 2" key="1">
    <citation type="journal article" date="2013" name="Genome Announc.">
        <title>Draft Genome Sequence of a Hexachlorocyclohexane-Degrading Bacterium, Sphingobium baderi Strain LL03T.</title>
        <authorList>
            <person name="Kaur J."/>
            <person name="Verma H."/>
            <person name="Tripathi C."/>
            <person name="Khurana J.P."/>
            <person name="Lal R."/>
        </authorList>
    </citation>
    <scope>NUCLEOTIDE SEQUENCE [LARGE SCALE GENOMIC DNA]</scope>
    <source>
        <strain evidence="1 2">LL03</strain>
    </source>
</reference>
<gene>
    <name evidence="1" type="ORF">L485_00935</name>
</gene>